<dbReference type="EMBL" id="LXQA010200570">
    <property type="protein sequence ID" value="MCI32990.1"/>
    <property type="molecule type" value="Genomic_DNA"/>
</dbReference>
<name>A0A392RB28_9FABA</name>
<dbReference type="AlphaFoldDB" id="A0A392RB28"/>
<accession>A0A392RB28</accession>
<protein>
    <submittedName>
        <fullName evidence="2">Uncharacterized protein</fullName>
    </submittedName>
</protein>
<organism evidence="2 3">
    <name type="scientific">Trifolium medium</name>
    <dbReference type="NCBI Taxonomy" id="97028"/>
    <lineage>
        <taxon>Eukaryota</taxon>
        <taxon>Viridiplantae</taxon>
        <taxon>Streptophyta</taxon>
        <taxon>Embryophyta</taxon>
        <taxon>Tracheophyta</taxon>
        <taxon>Spermatophyta</taxon>
        <taxon>Magnoliopsida</taxon>
        <taxon>eudicotyledons</taxon>
        <taxon>Gunneridae</taxon>
        <taxon>Pentapetalae</taxon>
        <taxon>rosids</taxon>
        <taxon>fabids</taxon>
        <taxon>Fabales</taxon>
        <taxon>Fabaceae</taxon>
        <taxon>Papilionoideae</taxon>
        <taxon>50 kb inversion clade</taxon>
        <taxon>NPAAA clade</taxon>
        <taxon>Hologalegina</taxon>
        <taxon>IRL clade</taxon>
        <taxon>Trifolieae</taxon>
        <taxon>Trifolium</taxon>
    </lineage>
</organism>
<evidence type="ECO:0000256" key="1">
    <source>
        <dbReference type="SAM" id="MobiDB-lite"/>
    </source>
</evidence>
<dbReference type="Proteomes" id="UP000265520">
    <property type="component" value="Unassembled WGS sequence"/>
</dbReference>
<evidence type="ECO:0000313" key="3">
    <source>
        <dbReference type="Proteomes" id="UP000265520"/>
    </source>
</evidence>
<feature type="region of interest" description="Disordered" evidence="1">
    <location>
        <begin position="1"/>
        <end position="22"/>
    </location>
</feature>
<keyword evidence="3" id="KW-1185">Reference proteome</keyword>
<reference evidence="2 3" key="1">
    <citation type="journal article" date="2018" name="Front. Plant Sci.">
        <title>Red Clover (Trifolium pratense) and Zigzag Clover (T. medium) - A Picture of Genomic Similarities and Differences.</title>
        <authorList>
            <person name="Dluhosova J."/>
            <person name="Istvanek J."/>
            <person name="Nedelnik J."/>
            <person name="Repkova J."/>
        </authorList>
    </citation>
    <scope>NUCLEOTIDE SEQUENCE [LARGE SCALE GENOMIC DNA]</scope>
    <source>
        <strain evidence="3">cv. 10/8</strain>
        <tissue evidence="2">Leaf</tissue>
    </source>
</reference>
<proteinExistence type="predicted"/>
<comment type="caution">
    <text evidence="2">The sequence shown here is derived from an EMBL/GenBank/DDBJ whole genome shotgun (WGS) entry which is preliminary data.</text>
</comment>
<evidence type="ECO:0000313" key="2">
    <source>
        <dbReference type="EMBL" id="MCI32990.1"/>
    </source>
</evidence>
<sequence length="64" mass="6988">MSFGRGQGQFRGLSLKSRRDVAGQHVASPGETIATCRHLSPEILELSGLISLEVARRELAREPD</sequence>